<dbReference type="InterPro" id="IPR026307">
    <property type="entry name" value="TMEM132"/>
</dbReference>
<dbReference type="Proteomes" id="UP000034805">
    <property type="component" value="Unassembled WGS sequence"/>
</dbReference>
<dbReference type="PANTHER" id="PTHR13388:SF23">
    <property type="entry name" value="TRANSMEMBRANE PROTEIN 132C"/>
    <property type="match status" value="1"/>
</dbReference>
<comment type="caution">
    <text evidence="4">The sequence shown here is derived from an EMBL/GenBank/DDBJ whole genome shotgun (WGS) entry which is preliminary data.</text>
</comment>
<proteinExistence type="predicted"/>
<evidence type="ECO:0000313" key="4">
    <source>
        <dbReference type="EMBL" id="KPP57569.1"/>
    </source>
</evidence>
<feature type="domain" description="Transmembrane protein TMEM132 cohesin-like" evidence="2">
    <location>
        <begin position="222"/>
        <end position="264"/>
    </location>
</feature>
<protein>
    <submittedName>
        <fullName evidence="4">Uncharacterized protein</fullName>
    </submittedName>
</protein>
<feature type="domain" description="Transmembrane protein TMEM132 second Ig-like" evidence="3">
    <location>
        <begin position="96"/>
        <end position="205"/>
    </location>
</feature>
<dbReference type="InterPro" id="IPR055422">
    <property type="entry name" value="Ig_TMEM132_2nd"/>
</dbReference>
<accession>A0A0N8JVA2</accession>
<organism evidence="4 5">
    <name type="scientific">Scleropages formosus</name>
    <name type="common">Asian bonytongue</name>
    <name type="synonym">Osteoglossum formosum</name>
    <dbReference type="NCBI Taxonomy" id="113540"/>
    <lineage>
        <taxon>Eukaryota</taxon>
        <taxon>Metazoa</taxon>
        <taxon>Chordata</taxon>
        <taxon>Craniata</taxon>
        <taxon>Vertebrata</taxon>
        <taxon>Euteleostomi</taxon>
        <taxon>Actinopterygii</taxon>
        <taxon>Neopterygii</taxon>
        <taxon>Teleostei</taxon>
        <taxon>Osteoglossocephala</taxon>
        <taxon>Osteoglossomorpha</taxon>
        <taxon>Osteoglossiformes</taxon>
        <taxon>Osteoglossidae</taxon>
        <taxon>Scleropages</taxon>
    </lineage>
</organism>
<reference evidence="4 5" key="1">
    <citation type="submission" date="2015-08" db="EMBL/GenBank/DDBJ databases">
        <title>The genome of the Asian arowana (Scleropages formosus).</title>
        <authorList>
            <person name="Tan M.H."/>
            <person name="Gan H.M."/>
            <person name="Croft L.J."/>
            <person name="Austin C.M."/>
        </authorList>
    </citation>
    <scope>NUCLEOTIDE SEQUENCE [LARGE SCALE GENOMIC DNA]</scope>
    <source>
        <strain evidence="4">Aro1</strain>
    </source>
</reference>
<name>A0A0N8JVA2_SCLFO</name>
<feature type="domain" description="Transmembrane protein TMEM132 N-terminal" evidence="1">
    <location>
        <begin position="24"/>
        <end position="84"/>
    </location>
</feature>
<dbReference type="EMBL" id="JARO02016069">
    <property type="protein sequence ID" value="KPP57569.1"/>
    <property type="molecule type" value="Genomic_DNA"/>
</dbReference>
<dbReference type="Pfam" id="PF23039">
    <property type="entry name" value="TMEM132_3rd"/>
    <property type="match status" value="1"/>
</dbReference>
<evidence type="ECO:0000259" key="2">
    <source>
        <dbReference type="Pfam" id="PF23039"/>
    </source>
</evidence>
<dbReference type="AlphaFoldDB" id="A0A0N8JVA2"/>
<sequence length="264" mass="28609">MEPERTELSGATRGPSTFPVFLPVSYQVLDADYLLLKESGQDLMRNSSMRSHVQPLVILQADQAPVINATYGPLWVQQDVPPALVPAAQLPSVSWRVQAFVLSRRIFSSAPRLRVLFYLSGRGWGNTGNTGNSGDGTADDLPCVTLYAFWQTQEVRGSCALSGALGVCVAELEPPGAWFSPVPESTSRERQGPRPEGNAVELYYRRIGSARLSQAPAGGSSLSQLKLGDAIIIKTSSKPLKKTDIASFYVFLASSSSLDKFTLR</sequence>
<dbReference type="Pfam" id="PF23481">
    <property type="entry name" value="Ig_TMEM132_2nd"/>
    <property type="match status" value="1"/>
</dbReference>
<dbReference type="InterPro" id="IPR055421">
    <property type="entry name" value="TMEM132_3rd"/>
</dbReference>
<evidence type="ECO:0000259" key="1">
    <source>
        <dbReference type="Pfam" id="PF15705"/>
    </source>
</evidence>
<dbReference type="Pfam" id="PF15705">
    <property type="entry name" value="TMEM132_N"/>
    <property type="match status" value="1"/>
</dbReference>
<dbReference type="InterPro" id="IPR031435">
    <property type="entry name" value="TMEM132_N"/>
</dbReference>
<gene>
    <name evidence="4" type="ORF">Z043_124692</name>
</gene>
<evidence type="ECO:0000259" key="3">
    <source>
        <dbReference type="Pfam" id="PF23481"/>
    </source>
</evidence>
<dbReference type="PANTHER" id="PTHR13388">
    <property type="entry name" value="DETONATOR, ISOFORM E"/>
    <property type="match status" value="1"/>
</dbReference>
<evidence type="ECO:0000313" key="5">
    <source>
        <dbReference type="Proteomes" id="UP000034805"/>
    </source>
</evidence>